<dbReference type="InterPro" id="IPR001313">
    <property type="entry name" value="Pumilio_RNA-bd_rpt"/>
</dbReference>
<evidence type="ECO:0000313" key="11">
    <source>
        <dbReference type="Proteomes" id="UP001150925"/>
    </source>
</evidence>
<protein>
    <recommendedName>
        <fullName evidence="6">Pumilio homology domain family member 3</fullName>
    </recommendedName>
</protein>
<keyword evidence="4" id="KW-0694">RNA-binding</keyword>
<feature type="repeat" description="Pumilio" evidence="7">
    <location>
        <begin position="749"/>
        <end position="784"/>
    </location>
</feature>
<dbReference type="Pfam" id="PF00806">
    <property type="entry name" value="PUF"/>
    <property type="match status" value="8"/>
</dbReference>
<gene>
    <name evidence="10" type="primary">PUF3</name>
    <name evidence="10" type="ORF">IWQ62_004525</name>
</gene>
<evidence type="ECO:0000256" key="3">
    <source>
        <dbReference type="ARBA" id="ARBA00022737"/>
    </source>
</evidence>
<dbReference type="PANTHER" id="PTHR12537:SF12">
    <property type="entry name" value="MATERNAL PROTEIN PUMILIO"/>
    <property type="match status" value="1"/>
</dbReference>
<comment type="similarity">
    <text evidence="5">Belongs to the PUF3 family.</text>
</comment>
<dbReference type="OrthoDB" id="668540at2759"/>
<evidence type="ECO:0000256" key="6">
    <source>
        <dbReference type="ARBA" id="ARBA00081811"/>
    </source>
</evidence>
<feature type="repeat" description="Pumilio" evidence="7">
    <location>
        <begin position="785"/>
        <end position="820"/>
    </location>
</feature>
<feature type="repeat" description="Pumilio" evidence="7">
    <location>
        <begin position="857"/>
        <end position="892"/>
    </location>
</feature>
<proteinExistence type="inferred from homology"/>
<sequence length="1173" mass="126309">MTHPLSSMPHSALPDLLRPTANGDYEVSDVLQTTDFHRPISAPPTRFNSTALGLEASAAPGNPTMRGLTPGCDQGNDSTTRYLEPASATLSQYRPDWPLWSPGPTTKCGTGNVHSAVIAKPSRNPSLVSDTSLECTLDDSHQSAASSHYLLHSRAPPTLQRSVTSDVLKTDHSKAIADRQITSLFNPDSLGNEATSTLLRHNSSSVLQEDYANPSSSMASISTRSHSAAVVRDNRQEKPLSTGLDSRFSLDTDPNTTNPDVGGESPANGDGLRLSDFLNESLRNRLSSHTAGSNIANNCGLTAQQTIDLEDQSTFNTQLMVNSLLEGGDDELLSSGSSPWLAQRLDVPQRAYSTPPVHAATNREGSRFHSNNRLVGLGGHHSGSNDPYQELTLGLNQMSLDGSTHNLGATSNGPVSAGGMLGITGLSTRHNSGNDLMGANTIMSNARTVGLPSGKPLTMRSFSAVGSALGGFPHGGVSNGMGYSDGLKMSGSSESSPGLGSHPLDYASGAFDSHSPFPAPNPIGNTVSNGGFDRDVDFGGMHGYPLSATKTHGNSGPHFGIEAGSGLMVNTTALRSSSPGMALNSESKYYRPHSAHPFAGGNGGGGQHAPHMMHPHQPHSAYPQHHQSFLPTRDNVMVRQSSADYLGSGAGGGAPGLFSANPYTSPSSPLIPAGLPTPPGSRRFLEQHMSLSPNPYSPGRLHPLVGPHGHPSPLGSTMGLMGMDPTQGVRSPLLEEFRNNKNKKYELRDIVGNMVEFSGDQHGSRFIQQKLETATSEEKRLVFEEILPNALQLMTDVFGNYVIQKFFEHGNQAQKYLLGKQMESHVLSLSQQMYGCRVVQKALEHVLTEQQSQMVRELDGHVLKCVKDQNGNHVIQKAIERVPSEHIQFIIEAFHGQVYALATHPYGCRVIQRMFEYCPESQTRALLEELHKFTSSLVQNQYGNYVIQHVLEHSKAEDRALVVNKVQGNMLMLSKHKFASNVVERCITFGSPSERRQLIEEVIQPRADGTIALTIMMKDQYANYVVQKMLDAVSGELRDMLLTRIRPHLQSLKKFPYGKHLISKVEKILQTQAHPMPYSSAMPVSNGVDSAQGSPLVSIGTLPSPAPTQADQHGLCMLDQGNNDSLGQEKMLKSVRSYESFDGPHDGGIHHVVGAAMPSPAFSTGHVNYSACL</sequence>
<feature type="repeat" description="Pumilio" evidence="7">
    <location>
        <begin position="821"/>
        <end position="856"/>
    </location>
</feature>
<feature type="repeat" description="Pumilio" evidence="7">
    <location>
        <begin position="893"/>
        <end position="928"/>
    </location>
</feature>
<feature type="region of interest" description="Disordered" evidence="8">
    <location>
        <begin position="596"/>
        <end position="624"/>
    </location>
</feature>
<comment type="caution">
    <text evidence="10">The sequence shown here is derived from an EMBL/GenBank/DDBJ whole genome shotgun (WGS) entry which is preliminary data.</text>
</comment>
<comment type="subcellular location">
    <subcellularLocation>
        <location evidence="1">Cytoplasm</location>
    </subcellularLocation>
</comment>
<dbReference type="GO" id="GO:0000288">
    <property type="term" value="P:nuclear-transcribed mRNA catabolic process, deadenylation-dependent decay"/>
    <property type="evidence" value="ECO:0007669"/>
    <property type="project" value="TreeGrafter"/>
</dbReference>
<dbReference type="CDD" id="cd07920">
    <property type="entry name" value="Pumilio"/>
    <property type="match status" value="1"/>
</dbReference>
<dbReference type="SMART" id="SM00025">
    <property type="entry name" value="Pumilio"/>
    <property type="match status" value="8"/>
</dbReference>
<feature type="compositionally biased region" description="Low complexity" evidence="8">
    <location>
        <begin position="488"/>
        <end position="501"/>
    </location>
</feature>
<evidence type="ECO:0000313" key="10">
    <source>
        <dbReference type="EMBL" id="KAJ1959661.1"/>
    </source>
</evidence>
<feature type="domain" description="PUM-HD" evidence="9">
    <location>
        <begin position="729"/>
        <end position="1069"/>
    </location>
</feature>
<feature type="region of interest" description="Disordered" evidence="8">
    <location>
        <begin position="488"/>
        <end position="530"/>
    </location>
</feature>
<feature type="repeat" description="Pumilio" evidence="7">
    <location>
        <begin position="929"/>
        <end position="964"/>
    </location>
</feature>
<dbReference type="SUPFAM" id="SSF48371">
    <property type="entry name" value="ARM repeat"/>
    <property type="match status" value="1"/>
</dbReference>
<evidence type="ECO:0000256" key="5">
    <source>
        <dbReference type="ARBA" id="ARBA00060736"/>
    </source>
</evidence>
<reference evidence="10" key="1">
    <citation type="submission" date="2022-07" db="EMBL/GenBank/DDBJ databases">
        <title>Phylogenomic reconstructions and comparative analyses of Kickxellomycotina fungi.</title>
        <authorList>
            <person name="Reynolds N.K."/>
            <person name="Stajich J.E."/>
            <person name="Barry K."/>
            <person name="Grigoriev I.V."/>
            <person name="Crous P."/>
            <person name="Smith M.E."/>
        </authorList>
    </citation>
    <scope>NUCLEOTIDE SEQUENCE</scope>
    <source>
        <strain evidence="10">RSA 1196</strain>
    </source>
</reference>
<evidence type="ECO:0000256" key="8">
    <source>
        <dbReference type="SAM" id="MobiDB-lite"/>
    </source>
</evidence>
<dbReference type="InterPro" id="IPR016024">
    <property type="entry name" value="ARM-type_fold"/>
</dbReference>
<feature type="region of interest" description="Disordered" evidence="8">
    <location>
        <begin position="209"/>
        <end position="270"/>
    </location>
</feature>
<organism evidence="10 11">
    <name type="scientific">Dispira parvispora</name>
    <dbReference type="NCBI Taxonomy" id="1520584"/>
    <lineage>
        <taxon>Eukaryota</taxon>
        <taxon>Fungi</taxon>
        <taxon>Fungi incertae sedis</taxon>
        <taxon>Zoopagomycota</taxon>
        <taxon>Kickxellomycotina</taxon>
        <taxon>Dimargaritomycetes</taxon>
        <taxon>Dimargaritales</taxon>
        <taxon>Dimargaritaceae</taxon>
        <taxon>Dispira</taxon>
    </lineage>
</organism>
<dbReference type="PROSITE" id="PS50302">
    <property type="entry name" value="PUM"/>
    <property type="match status" value="8"/>
</dbReference>
<dbReference type="EMBL" id="JANBPY010001532">
    <property type="protein sequence ID" value="KAJ1959661.1"/>
    <property type="molecule type" value="Genomic_DNA"/>
</dbReference>
<evidence type="ECO:0000256" key="4">
    <source>
        <dbReference type="ARBA" id="ARBA00022884"/>
    </source>
</evidence>
<accession>A0A9W8APN1</accession>
<dbReference type="GO" id="GO:0005737">
    <property type="term" value="C:cytoplasm"/>
    <property type="evidence" value="ECO:0007669"/>
    <property type="project" value="UniProtKB-SubCell"/>
</dbReference>
<dbReference type="InterPro" id="IPR033133">
    <property type="entry name" value="PUM-HD"/>
</dbReference>
<evidence type="ECO:0000256" key="2">
    <source>
        <dbReference type="ARBA" id="ARBA00022490"/>
    </source>
</evidence>
<keyword evidence="11" id="KW-1185">Reference proteome</keyword>
<evidence type="ECO:0000259" key="9">
    <source>
        <dbReference type="PROSITE" id="PS50303"/>
    </source>
</evidence>
<dbReference type="PROSITE" id="PS50303">
    <property type="entry name" value="PUM_HD"/>
    <property type="match status" value="1"/>
</dbReference>
<dbReference type="FunFam" id="1.25.10.10:FF:000004">
    <property type="entry name" value="Pumilio homolog 1 isoform 2"/>
    <property type="match status" value="1"/>
</dbReference>
<dbReference type="PANTHER" id="PTHR12537">
    <property type="entry name" value="RNA BINDING PROTEIN PUMILIO-RELATED"/>
    <property type="match status" value="1"/>
</dbReference>
<evidence type="ECO:0000256" key="7">
    <source>
        <dbReference type="PROSITE-ProRule" id="PRU00317"/>
    </source>
</evidence>
<dbReference type="AlphaFoldDB" id="A0A9W8APN1"/>
<dbReference type="Proteomes" id="UP001150925">
    <property type="component" value="Unassembled WGS sequence"/>
</dbReference>
<dbReference type="GO" id="GO:0003730">
    <property type="term" value="F:mRNA 3'-UTR binding"/>
    <property type="evidence" value="ECO:0007669"/>
    <property type="project" value="TreeGrafter"/>
</dbReference>
<dbReference type="Gene3D" id="1.25.10.10">
    <property type="entry name" value="Leucine-rich Repeat Variant"/>
    <property type="match status" value="1"/>
</dbReference>
<feature type="repeat" description="Pumilio" evidence="7">
    <location>
        <begin position="1001"/>
        <end position="1043"/>
    </location>
</feature>
<feature type="repeat" description="Pumilio" evidence="7">
    <location>
        <begin position="965"/>
        <end position="1000"/>
    </location>
</feature>
<keyword evidence="2" id="KW-0963">Cytoplasm</keyword>
<keyword evidence="3" id="KW-0677">Repeat</keyword>
<dbReference type="InterPro" id="IPR011989">
    <property type="entry name" value="ARM-like"/>
</dbReference>
<feature type="compositionally biased region" description="Polar residues" evidence="8">
    <location>
        <begin position="209"/>
        <end position="226"/>
    </location>
</feature>
<dbReference type="InterPro" id="IPR033712">
    <property type="entry name" value="Pumilio_RNA-bd"/>
</dbReference>
<name>A0A9W8APN1_9FUNG</name>
<evidence type="ECO:0000256" key="1">
    <source>
        <dbReference type="ARBA" id="ARBA00004496"/>
    </source>
</evidence>